<reference evidence="3" key="1">
    <citation type="submission" date="2017-04" db="EMBL/GenBank/DDBJ databases">
        <authorList>
            <person name="Varghese N."/>
            <person name="Submissions S."/>
        </authorList>
    </citation>
    <scope>NUCLEOTIDE SEQUENCE [LARGE SCALE GENOMIC DNA]</scope>
    <source>
        <strain evidence="3">K3S</strain>
    </source>
</reference>
<evidence type="ECO:0000313" key="3">
    <source>
        <dbReference type="Proteomes" id="UP000192906"/>
    </source>
</evidence>
<dbReference type="EMBL" id="FWZU01000001">
    <property type="protein sequence ID" value="SME92211.1"/>
    <property type="molecule type" value="Genomic_DNA"/>
</dbReference>
<keyword evidence="3" id="KW-1185">Reference proteome</keyword>
<dbReference type="AlphaFoldDB" id="A0A1X7C910"/>
<keyword evidence="1" id="KW-1133">Transmembrane helix</keyword>
<evidence type="ECO:0000256" key="1">
    <source>
        <dbReference type="SAM" id="Phobius"/>
    </source>
</evidence>
<dbReference type="OrthoDB" id="5471551at2"/>
<dbReference type="Proteomes" id="UP000192906">
    <property type="component" value="Unassembled WGS sequence"/>
</dbReference>
<name>A0A1X7C910_9BACT</name>
<evidence type="ECO:0000313" key="2">
    <source>
        <dbReference type="EMBL" id="SME92211.1"/>
    </source>
</evidence>
<gene>
    <name evidence="2" type="ORF">SAMN06295933_0517</name>
</gene>
<dbReference type="RefSeq" id="WP_085097832.1">
    <property type="nucleotide sequence ID" value="NZ_FWZU01000001.1"/>
</dbReference>
<organism evidence="2 3">
    <name type="scientific">Desulfovibrio gilichinskyi</name>
    <dbReference type="NCBI Taxonomy" id="1519643"/>
    <lineage>
        <taxon>Bacteria</taxon>
        <taxon>Pseudomonadati</taxon>
        <taxon>Thermodesulfobacteriota</taxon>
        <taxon>Desulfovibrionia</taxon>
        <taxon>Desulfovibrionales</taxon>
        <taxon>Desulfovibrionaceae</taxon>
        <taxon>Desulfovibrio</taxon>
    </lineage>
</organism>
<proteinExistence type="predicted"/>
<accession>A0A1X7C910</accession>
<feature type="transmembrane region" description="Helical" evidence="1">
    <location>
        <begin position="38"/>
        <end position="59"/>
    </location>
</feature>
<protein>
    <submittedName>
        <fullName evidence="2">Uncharacterized membrane protein</fullName>
    </submittedName>
</protein>
<sequence>MIKTILSIPSSVTELFGTGPQWDHWPFGPGYGNLNASLLKLAFVGLILGSICLFLRVLFGPKGIFRDKELDREAAEMREKALKDLEAELASGEISELDYKFKKKRLL</sequence>
<dbReference type="STRING" id="1519643.SAMN06295933_0517"/>
<keyword evidence="1" id="KW-0812">Transmembrane</keyword>
<keyword evidence="1" id="KW-0472">Membrane</keyword>